<name>A0ABR9XJS2_9SPHI</name>
<evidence type="ECO:0000256" key="1">
    <source>
        <dbReference type="SAM" id="SignalP"/>
    </source>
</evidence>
<sequence>MKKYLIITFLLFCCAVSRAQTMSFSDLADLANLTLPQADNILIQTGKFKINNKEEVLGQILTHYQSIDKNKSVIKGESLVTGAYRTTGDGIMLKTITYKTVYPAYIDNLVKQIRHFGYRLTFTGKDETQNILIFDNQLNHITISKRFDGVSNSMVIRQKEIGVDQ</sequence>
<keyword evidence="3" id="KW-1185">Reference proteome</keyword>
<protein>
    <recommendedName>
        <fullName evidence="4">DUF4251 domain-containing protein</fullName>
    </recommendedName>
</protein>
<dbReference type="RefSeq" id="WP_194106911.1">
    <property type="nucleotide sequence ID" value="NZ_JADFFM010000002.1"/>
</dbReference>
<feature type="signal peptide" evidence="1">
    <location>
        <begin position="1"/>
        <end position="19"/>
    </location>
</feature>
<evidence type="ECO:0008006" key="4">
    <source>
        <dbReference type="Google" id="ProtNLM"/>
    </source>
</evidence>
<comment type="caution">
    <text evidence="2">The sequence shown here is derived from an EMBL/GenBank/DDBJ whole genome shotgun (WGS) entry which is preliminary data.</text>
</comment>
<evidence type="ECO:0000313" key="3">
    <source>
        <dbReference type="Proteomes" id="UP000632774"/>
    </source>
</evidence>
<feature type="chain" id="PRO_5046619879" description="DUF4251 domain-containing protein" evidence="1">
    <location>
        <begin position="20"/>
        <end position="165"/>
    </location>
</feature>
<organism evidence="2 3">
    <name type="scientific">Mucilaginibacter boryungensis</name>
    <dbReference type="NCBI Taxonomy" id="768480"/>
    <lineage>
        <taxon>Bacteria</taxon>
        <taxon>Pseudomonadati</taxon>
        <taxon>Bacteroidota</taxon>
        <taxon>Sphingobacteriia</taxon>
        <taxon>Sphingobacteriales</taxon>
        <taxon>Sphingobacteriaceae</taxon>
        <taxon>Mucilaginibacter</taxon>
    </lineage>
</organism>
<evidence type="ECO:0000313" key="2">
    <source>
        <dbReference type="EMBL" id="MBE9667447.1"/>
    </source>
</evidence>
<proteinExistence type="predicted"/>
<gene>
    <name evidence="2" type="ORF">IRJ18_13830</name>
</gene>
<keyword evidence="1" id="KW-0732">Signal</keyword>
<accession>A0ABR9XJS2</accession>
<dbReference type="Proteomes" id="UP000632774">
    <property type="component" value="Unassembled WGS sequence"/>
</dbReference>
<reference evidence="2 3" key="1">
    <citation type="submission" date="2020-10" db="EMBL/GenBank/DDBJ databases">
        <title>Mucilaginibacter mali sp. nov., isolated from rhizosphere soil of apple orchard.</title>
        <authorList>
            <person name="Lee J.-S."/>
            <person name="Kim H.S."/>
            <person name="Kim J.-S."/>
        </authorList>
    </citation>
    <scope>NUCLEOTIDE SEQUENCE [LARGE SCALE GENOMIC DNA]</scope>
    <source>
        <strain evidence="2 3">KCTC 23157</strain>
    </source>
</reference>
<dbReference type="EMBL" id="JADFFM010000002">
    <property type="protein sequence ID" value="MBE9667447.1"/>
    <property type="molecule type" value="Genomic_DNA"/>
</dbReference>